<proteinExistence type="predicted"/>
<organism evidence="2 3">
    <name type="scientific">Actinopolyspora biskrensis</name>
    <dbReference type="NCBI Taxonomy" id="1470178"/>
    <lineage>
        <taxon>Bacteria</taxon>
        <taxon>Bacillati</taxon>
        <taxon>Actinomycetota</taxon>
        <taxon>Actinomycetes</taxon>
        <taxon>Actinopolysporales</taxon>
        <taxon>Actinopolysporaceae</taxon>
        <taxon>Actinopolyspora</taxon>
    </lineage>
</organism>
<dbReference type="Proteomes" id="UP000548304">
    <property type="component" value="Unassembled WGS sequence"/>
</dbReference>
<dbReference type="AlphaFoldDB" id="A0A852YZE8"/>
<evidence type="ECO:0000313" key="3">
    <source>
        <dbReference type="Proteomes" id="UP000548304"/>
    </source>
</evidence>
<name>A0A852YZE8_9ACTN</name>
<dbReference type="EMBL" id="JACBYW010000004">
    <property type="protein sequence ID" value="NYH79370.1"/>
    <property type="molecule type" value="Genomic_DNA"/>
</dbReference>
<comment type="caution">
    <text evidence="2">The sequence shown here is derived from an EMBL/GenBank/DDBJ whole genome shotgun (WGS) entry which is preliminary data.</text>
</comment>
<evidence type="ECO:0000256" key="1">
    <source>
        <dbReference type="SAM" id="MobiDB-lite"/>
    </source>
</evidence>
<protein>
    <submittedName>
        <fullName evidence="2">Uncharacterized protein</fullName>
    </submittedName>
</protein>
<gene>
    <name evidence="2" type="ORF">FHR84_002704</name>
</gene>
<sequence>MRPSDELSRWPGAENAVAGEEAPARLGVRERRRALRARWRSATLAAGWPFPSDWSCSGVDRVCDAALREEELPEAVAELGEQRAAAGIGLDETLRDLAALHAVLAGECTGGALVTGDCSRMPGELLRRTAVAWADVVAGRSASREVVDALTGLTTQAYLRMRLHEVYRETSREEHDDGGGARDGAHYELLAVTLPLSERTGRWARMMGVVLAAEVLRSVFDSGETLSLLRESTPVVLTRIRSGLAERRAWAELMIADRLRADPELRTACVSAEEVRLRELRLPSEYAEACELVDSL</sequence>
<evidence type="ECO:0000313" key="2">
    <source>
        <dbReference type="EMBL" id="NYH79370.1"/>
    </source>
</evidence>
<reference evidence="2 3" key="1">
    <citation type="submission" date="2020-07" db="EMBL/GenBank/DDBJ databases">
        <title>Genomic Encyclopedia of Type Strains, Phase III (KMG-III): the genomes of soil and plant-associated and newly described type strains.</title>
        <authorList>
            <person name="Whitman W."/>
        </authorList>
    </citation>
    <scope>NUCLEOTIDE SEQUENCE [LARGE SCALE GENOMIC DNA]</scope>
    <source>
        <strain evidence="2 3">CECT 8576</strain>
    </source>
</reference>
<keyword evidence="3" id="KW-1185">Reference proteome</keyword>
<dbReference type="RefSeq" id="WP_179535770.1">
    <property type="nucleotide sequence ID" value="NZ_JACBYW010000004.1"/>
</dbReference>
<accession>A0A852YZE8</accession>
<feature type="region of interest" description="Disordered" evidence="1">
    <location>
        <begin position="1"/>
        <end position="21"/>
    </location>
</feature>